<dbReference type="AlphaFoldDB" id="A0AB37IK31"/>
<accession>A0AB37IK31</accession>
<protein>
    <recommendedName>
        <fullName evidence="1">ApeA N-terminal domain-containing protein</fullName>
    </recommendedName>
</protein>
<evidence type="ECO:0000259" key="1">
    <source>
        <dbReference type="Pfam" id="PF18862"/>
    </source>
</evidence>
<dbReference type="InterPro" id="IPR041223">
    <property type="entry name" value="ApeA_NTD"/>
</dbReference>
<reference evidence="2 3" key="1">
    <citation type="submission" date="2018-05" db="EMBL/GenBank/DDBJ databases">
        <title>Draft Genome Sequences for a Diverse set of 7 Haemophilus Species.</title>
        <authorList>
            <person name="Nichols M."/>
            <person name="Topaz N."/>
            <person name="Wang X."/>
            <person name="Wang X."/>
            <person name="Boxrud D."/>
        </authorList>
    </citation>
    <scope>NUCLEOTIDE SEQUENCE [LARGE SCALE GENOMIC DNA]</scope>
    <source>
        <strain evidence="2 3">C2008003258</strain>
    </source>
</reference>
<feature type="domain" description="ApeA N-terminal" evidence="1">
    <location>
        <begin position="10"/>
        <end position="242"/>
    </location>
</feature>
<sequence>MRLEEITESGRFRFITKDGLSSDFFGQLEILDGGKGKIILSMVNPSLLPCNLGEQFNLIGNLHTNNNCIFTDCFIVSQPGFGYGDVSIVFNYSLLKVDDDIFDNEIKALQSGKDIAINGIRFGIDNLDLWVITNDIFNIERCRESNKVSIICNMRDDIILYQDDIVIISVVFSYSWTSWPVIVNAKVSESPYVEINKKAGIFSIDELWSYLHKFLSLMTLLLGEQTCINSMNAIHVNKEKRSYSRFIFQGDFLLKEQVSLS</sequence>
<dbReference type="Proteomes" id="UP000253763">
    <property type="component" value="Unassembled WGS sequence"/>
</dbReference>
<dbReference type="Pfam" id="PF18862">
    <property type="entry name" value="ApeA_NTD1"/>
    <property type="match status" value="1"/>
</dbReference>
<evidence type="ECO:0000313" key="3">
    <source>
        <dbReference type="Proteomes" id="UP000253763"/>
    </source>
</evidence>
<gene>
    <name evidence="2" type="ORF">DPV97_00295</name>
</gene>
<dbReference type="RefSeq" id="WP_070714241.1">
    <property type="nucleotide sequence ID" value="NZ_QEPZ01000001.1"/>
</dbReference>
<organism evidence="2 3">
    <name type="scientific">Haemophilus parainfluenzae</name>
    <dbReference type="NCBI Taxonomy" id="729"/>
    <lineage>
        <taxon>Bacteria</taxon>
        <taxon>Pseudomonadati</taxon>
        <taxon>Pseudomonadota</taxon>
        <taxon>Gammaproteobacteria</taxon>
        <taxon>Pasteurellales</taxon>
        <taxon>Pasteurellaceae</taxon>
        <taxon>Haemophilus</taxon>
    </lineage>
</organism>
<dbReference type="EMBL" id="QEPZ01000001">
    <property type="protein sequence ID" value="RDE93953.1"/>
    <property type="molecule type" value="Genomic_DNA"/>
</dbReference>
<proteinExistence type="predicted"/>
<name>A0AB37IK31_HAEPA</name>
<evidence type="ECO:0000313" key="2">
    <source>
        <dbReference type="EMBL" id="RDE93953.1"/>
    </source>
</evidence>
<comment type="caution">
    <text evidence="2">The sequence shown here is derived from an EMBL/GenBank/DDBJ whole genome shotgun (WGS) entry which is preliminary data.</text>
</comment>